<keyword evidence="7" id="KW-1185">Reference proteome</keyword>
<evidence type="ECO:0000313" key="6">
    <source>
        <dbReference type="EMBL" id="AEF96576.1"/>
    </source>
</evidence>
<dbReference type="KEGG" id="mig:Metig_1034"/>
<name>F6BDL5_METIK</name>
<dbReference type="PANTHER" id="PTHR19278">
    <property type="entry name" value="OROTATE PHOSPHORIBOSYLTRANSFERASE"/>
    <property type="match status" value="1"/>
</dbReference>
<dbReference type="GO" id="GO:0003677">
    <property type="term" value="F:DNA binding"/>
    <property type="evidence" value="ECO:0007669"/>
    <property type="project" value="UniProtKB-UniRule"/>
</dbReference>
<dbReference type="GO" id="GO:0019856">
    <property type="term" value="P:pyrimidine nucleobase biosynthetic process"/>
    <property type="evidence" value="ECO:0007669"/>
    <property type="project" value="TreeGrafter"/>
</dbReference>
<dbReference type="GeneID" id="10643888"/>
<keyword evidence="3 4" id="KW-0804">Transcription</keyword>
<dbReference type="HOGENOM" id="CLU_111001_0_0_2"/>
<protein>
    <recommendedName>
        <fullName evidence="4">Transcriptional regulator GfcR</fullName>
    </recommendedName>
</protein>
<dbReference type="InterPro" id="IPR022854">
    <property type="entry name" value="GfcR-like"/>
</dbReference>
<proteinExistence type="inferred from homology"/>
<dbReference type="HAMAP" id="MF_01214">
    <property type="entry name" value="GfcR"/>
    <property type="match status" value="1"/>
</dbReference>
<dbReference type="CDD" id="cd06223">
    <property type="entry name" value="PRTases_typeI"/>
    <property type="match status" value="1"/>
</dbReference>
<dbReference type="InterPro" id="IPR029057">
    <property type="entry name" value="PRTase-like"/>
</dbReference>
<organism evidence="7">
    <name type="scientific">Methanotorris igneus (strain DSM 5666 / JCM 11834 / Kol 5)</name>
    <dbReference type="NCBI Taxonomy" id="880724"/>
    <lineage>
        <taxon>Archaea</taxon>
        <taxon>Methanobacteriati</taxon>
        <taxon>Methanobacteriota</taxon>
        <taxon>Methanomada group</taxon>
        <taxon>Methanococci</taxon>
        <taxon>Methanococcales</taxon>
        <taxon>Methanocaldococcaceae</taxon>
        <taxon>Methanotorris</taxon>
    </lineage>
</organism>
<reference evidence="6 7" key="1">
    <citation type="submission" date="2011-05" db="EMBL/GenBank/DDBJ databases">
        <title>Complete sequence of Methanotorris igneus Kol 5.</title>
        <authorList>
            <consortium name="US DOE Joint Genome Institute"/>
            <person name="Lucas S."/>
            <person name="Han J."/>
            <person name="Lapidus A."/>
            <person name="Cheng J.-F."/>
            <person name="Goodwin L."/>
            <person name="Pitluck S."/>
            <person name="Peters L."/>
            <person name="Mikhailova N."/>
            <person name="Chertkov O."/>
            <person name="Han C."/>
            <person name="Tapia R."/>
            <person name="Land M."/>
            <person name="Hauser L."/>
            <person name="Kyrpides N."/>
            <person name="Ivanova N."/>
            <person name="Pagani I."/>
            <person name="Sieprawska-Lupa M."/>
            <person name="Whitman W."/>
            <person name="Woyke T."/>
        </authorList>
    </citation>
    <scope>NUCLEOTIDE SEQUENCE [LARGE SCALE GENOMIC DNA]</scope>
    <source>
        <strain evidence="7">DSM 5666 / JCM 11834 / Kol 5</strain>
    </source>
</reference>
<gene>
    <name evidence="4" type="primary">gfcR</name>
    <name evidence="6" type="ordered locus">Metig_1034</name>
</gene>
<evidence type="ECO:0000259" key="5">
    <source>
        <dbReference type="Pfam" id="PF00156"/>
    </source>
</evidence>
<dbReference type="InterPro" id="IPR013324">
    <property type="entry name" value="RNA_pol_sigma_r3/r4-like"/>
</dbReference>
<dbReference type="InterPro" id="IPR000836">
    <property type="entry name" value="PRTase_dom"/>
</dbReference>
<comment type="similarity">
    <text evidence="4">Belongs to the purine/pyrimidine phosphoribosyltransferase family. GfcR subfamily.</text>
</comment>
<dbReference type="Proteomes" id="UP000009227">
    <property type="component" value="Chromosome"/>
</dbReference>
<comment type="domain">
    <text evidence="4">Contains an N-terminal DNA-binding winged helix-turn-helix domain and a C-terminal regulatory domain (or effector binding domain) resembling phosphoribosyltransferase (PRT) domain.</text>
</comment>
<feature type="domain" description="Phosphoribosyltransferase" evidence="5">
    <location>
        <begin position="65"/>
        <end position="175"/>
    </location>
</feature>
<dbReference type="PANTHER" id="PTHR19278:SF41">
    <property type="entry name" value="PYRE-LIKE PROTEIN"/>
    <property type="match status" value="1"/>
</dbReference>
<dbReference type="Pfam" id="PF00156">
    <property type="entry name" value="Pribosyltran"/>
    <property type="match status" value="1"/>
</dbReference>
<dbReference type="GO" id="GO:0006222">
    <property type="term" value="P:UMP biosynthetic process"/>
    <property type="evidence" value="ECO:0007669"/>
    <property type="project" value="TreeGrafter"/>
</dbReference>
<evidence type="ECO:0000256" key="4">
    <source>
        <dbReference type="HAMAP-Rule" id="MF_01214"/>
    </source>
</evidence>
<dbReference type="Gene3D" id="3.40.50.2020">
    <property type="match status" value="1"/>
</dbReference>
<dbReference type="EMBL" id="CP002737">
    <property type="protein sequence ID" value="AEF96576.1"/>
    <property type="molecule type" value="Genomic_DNA"/>
</dbReference>
<dbReference type="RefSeq" id="WP_013799178.1">
    <property type="nucleotide sequence ID" value="NC_015562.1"/>
</dbReference>
<keyword evidence="2 4" id="KW-0238">DNA-binding</keyword>
<dbReference type="OrthoDB" id="68893at2157"/>
<evidence type="ECO:0000256" key="3">
    <source>
        <dbReference type="ARBA" id="ARBA00023163"/>
    </source>
</evidence>
<dbReference type="STRING" id="880724.Metig_1034"/>
<evidence type="ECO:0000313" key="7">
    <source>
        <dbReference type="Proteomes" id="UP000009227"/>
    </source>
</evidence>
<dbReference type="GO" id="GO:0010468">
    <property type="term" value="P:regulation of gene expression"/>
    <property type="evidence" value="ECO:0007669"/>
    <property type="project" value="UniProtKB-UniRule"/>
</dbReference>
<sequence>MKKELIKKVIKLKDKGLTIGEIADELNVSMDTALYLVLNAEKLLKEEEVKETTEKRKKLDIFVEWNTVGNSSKRLRYIASIMCDILKNVEFDAVVGIATSGVPLATMISDEMDKELSIYIPKKHVHDEGKKITGIISHNFSNIEHKNIVIIDDVMTTGSTIKEAIKYLREIANPKMVVVMIDKSGINEIEGIPVVPLFRVGIVEIEDRE</sequence>
<dbReference type="SUPFAM" id="SSF88659">
    <property type="entry name" value="Sigma3 and sigma4 domains of RNA polymerase sigma factors"/>
    <property type="match status" value="1"/>
</dbReference>
<accession>F6BDL5</accession>
<evidence type="ECO:0000256" key="1">
    <source>
        <dbReference type="ARBA" id="ARBA00023015"/>
    </source>
</evidence>
<dbReference type="GO" id="GO:0004588">
    <property type="term" value="F:orotate phosphoribosyltransferase activity"/>
    <property type="evidence" value="ECO:0007669"/>
    <property type="project" value="TreeGrafter"/>
</dbReference>
<dbReference type="NCBIfam" id="NF002620">
    <property type="entry name" value="PRK02277.1"/>
    <property type="match status" value="1"/>
</dbReference>
<evidence type="ECO:0000256" key="2">
    <source>
        <dbReference type="ARBA" id="ARBA00023125"/>
    </source>
</evidence>
<dbReference type="AlphaFoldDB" id="F6BDL5"/>
<keyword evidence="1 4" id="KW-0805">Transcription regulation</keyword>
<dbReference type="SUPFAM" id="SSF53271">
    <property type="entry name" value="PRTase-like"/>
    <property type="match status" value="1"/>
</dbReference>